<name>A0A9P8EMM1_AURME</name>
<comment type="caution">
    <text evidence="1">The sequence shown here is derived from an EMBL/GenBank/DDBJ whole genome shotgun (WGS) entry which is preliminary data.</text>
</comment>
<gene>
    <name evidence="1" type="ORF">KCU76_g5129</name>
</gene>
<accession>A0A9P8EMM1</accession>
<organism evidence="1 2">
    <name type="scientific">Aureobasidium melanogenum</name>
    <name type="common">Aureobasidium pullulans var. melanogenum</name>
    <dbReference type="NCBI Taxonomy" id="46634"/>
    <lineage>
        <taxon>Eukaryota</taxon>
        <taxon>Fungi</taxon>
        <taxon>Dikarya</taxon>
        <taxon>Ascomycota</taxon>
        <taxon>Pezizomycotina</taxon>
        <taxon>Dothideomycetes</taxon>
        <taxon>Dothideomycetidae</taxon>
        <taxon>Dothideales</taxon>
        <taxon>Saccotheciaceae</taxon>
        <taxon>Aureobasidium</taxon>
    </lineage>
</organism>
<dbReference type="EMBL" id="JAHFXF010000157">
    <property type="protein sequence ID" value="KAG9694590.1"/>
    <property type="molecule type" value="Genomic_DNA"/>
</dbReference>
<protein>
    <submittedName>
        <fullName evidence="1">Uncharacterized protein</fullName>
    </submittedName>
</protein>
<proteinExistence type="predicted"/>
<sequence length="133" mass="15072">MIVIHQVDGRTDVSEPVKFDPLNELNPHSWHYTSALHLSAYGFGTRSRLKVSQDPISELQKPIDVMEVRWSVSLNLIEAHQGRGKKWDESIDPETRSMTSDLNFHTHDVLLCETEGSWSFLTDEGAVEVAVVK</sequence>
<reference evidence="1" key="2">
    <citation type="submission" date="2021-08" db="EMBL/GenBank/DDBJ databases">
        <authorList>
            <person name="Gostincar C."/>
            <person name="Sun X."/>
            <person name="Song Z."/>
            <person name="Gunde-Cimerman N."/>
        </authorList>
    </citation>
    <scope>NUCLEOTIDE SEQUENCE</scope>
    <source>
        <strain evidence="1">EXF-9911</strain>
    </source>
</reference>
<feature type="non-terminal residue" evidence="1">
    <location>
        <position position="133"/>
    </location>
</feature>
<evidence type="ECO:0000313" key="1">
    <source>
        <dbReference type="EMBL" id="KAG9694590.1"/>
    </source>
</evidence>
<evidence type="ECO:0000313" key="2">
    <source>
        <dbReference type="Proteomes" id="UP000779574"/>
    </source>
</evidence>
<dbReference type="Proteomes" id="UP000779574">
    <property type="component" value="Unassembled WGS sequence"/>
</dbReference>
<reference evidence="1" key="1">
    <citation type="journal article" date="2021" name="J Fungi (Basel)">
        <title>Virulence traits and population genomics of the black yeast Aureobasidium melanogenum.</title>
        <authorList>
            <person name="Cernosa A."/>
            <person name="Sun X."/>
            <person name="Gostincar C."/>
            <person name="Fang C."/>
            <person name="Gunde-Cimerman N."/>
            <person name="Song Z."/>
        </authorList>
    </citation>
    <scope>NUCLEOTIDE SEQUENCE</scope>
    <source>
        <strain evidence="1">EXF-9911</strain>
    </source>
</reference>
<dbReference type="AlphaFoldDB" id="A0A9P8EMM1"/>